<dbReference type="PROSITE" id="PS50297">
    <property type="entry name" value="ANK_REP_REGION"/>
    <property type="match status" value="2"/>
</dbReference>
<dbReference type="Gene3D" id="1.10.10.10">
    <property type="entry name" value="Winged helix-like DNA-binding domain superfamily/Winged helix DNA-binding domain"/>
    <property type="match status" value="1"/>
</dbReference>
<organism evidence="5 6">
    <name type="scientific">Mytilus galloprovincialis</name>
    <name type="common">Mediterranean mussel</name>
    <dbReference type="NCBI Taxonomy" id="29158"/>
    <lineage>
        <taxon>Eukaryota</taxon>
        <taxon>Metazoa</taxon>
        <taxon>Spiralia</taxon>
        <taxon>Lophotrochozoa</taxon>
        <taxon>Mollusca</taxon>
        <taxon>Bivalvia</taxon>
        <taxon>Autobranchia</taxon>
        <taxon>Pteriomorphia</taxon>
        <taxon>Mytilida</taxon>
        <taxon>Mytiloidea</taxon>
        <taxon>Mytilidae</taxon>
        <taxon>Mytilinae</taxon>
        <taxon>Mytilus</taxon>
    </lineage>
</organism>
<dbReference type="SUPFAM" id="SSF52540">
    <property type="entry name" value="P-loop containing nucleoside triphosphate hydrolases"/>
    <property type="match status" value="1"/>
</dbReference>
<dbReference type="PANTHER" id="PTHR24171">
    <property type="entry name" value="ANKYRIN REPEAT DOMAIN-CONTAINING PROTEIN 39-RELATED"/>
    <property type="match status" value="1"/>
</dbReference>
<keyword evidence="6" id="KW-1185">Reference proteome</keyword>
<dbReference type="AlphaFoldDB" id="A0A8B6FIE3"/>
<dbReference type="GO" id="GO:0004842">
    <property type="term" value="F:ubiquitin-protein transferase activity"/>
    <property type="evidence" value="ECO:0007669"/>
    <property type="project" value="TreeGrafter"/>
</dbReference>
<dbReference type="InterPro" id="IPR032171">
    <property type="entry name" value="COR-A"/>
</dbReference>
<dbReference type="InterPro" id="IPR036770">
    <property type="entry name" value="Ankyrin_rpt-contain_sf"/>
</dbReference>
<evidence type="ECO:0000259" key="4">
    <source>
        <dbReference type="Pfam" id="PF16095"/>
    </source>
</evidence>
<dbReference type="EMBL" id="UYJE01006823">
    <property type="protein sequence ID" value="VDI49311.1"/>
    <property type="molecule type" value="Genomic_DNA"/>
</dbReference>
<dbReference type="Pfam" id="PF16095">
    <property type="entry name" value="COR-A"/>
    <property type="match status" value="1"/>
</dbReference>
<feature type="domain" description="COR" evidence="4">
    <location>
        <begin position="442"/>
        <end position="527"/>
    </location>
</feature>
<dbReference type="PANTHER" id="PTHR24171:SF8">
    <property type="entry name" value="BRCA1-ASSOCIATED RING DOMAIN PROTEIN 1"/>
    <property type="match status" value="1"/>
</dbReference>
<gene>
    <name evidence="5" type="ORF">MGAL_10B079198</name>
</gene>
<feature type="repeat" description="ANK" evidence="3">
    <location>
        <begin position="37"/>
        <end position="69"/>
    </location>
</feature>
<dbReference type="GO" id="GO:0031436">
    <property type="term" value="C:BRCA1-BARD1 complex"/>
    <property type="evidence" value="ECO:0007669"/>
    <property type="project" value="TreeGrafter"/>
</dbReference>
<sequence length="546" mass="63011">MENWNKKLLTAAEKGRVEELKLCIEKGANVDYKDWNGGFTALILAVKGGHLDVTRLLLDRGCNKDDTDWNGGFTALMMAARQGRLDVIRLLLARGCNKETTHDETPYDLAAKNGKNEVMDFLKTVMTKKSSEADQTKHTTHNEDGVVPTEIRSMTDKGSIDLYLKLLESGSEKKRDIRLVVVGKKGAGKTSLIRRLFGEEIEGVSSTNKIEIHRIKCKAMSDEGIWNKLDKNYEETETHARLLKEYEGQLQDKTTVGDSIQTHIAITDSTEQQQPEKAILNATEPQVQPQSEPPVAPQQSNESYDKAVRDFETMFTAKSESVYMTKRNLFRLWMDSIHCYSRHEEDNNKSHDSKATSGDLDPPVVIIGTWKDAMTSEADTVEEACREKLLLYTEHLADDERGHIRFEYFISYKDDERSVFAKIRQNILNLARGMRTWNKEYPLKFIQLEQRLQEKKKELPIISYQEMKNISSDTPKPLSEEELILFLEFHHELRALVYFKDLSEYIILDTQWLSDAFRCIVTAQKFRINIRNQKEWNIIFSKRQIR</sequence>
<dbReference type="PROSITE" id="PS50088">
    <property type="entry name" value="ANK_REPEAT"/>
    <property type="match status" value="2"/>
</dbReference>
<dbReference type="Proteomes" id="UP000596742">
    <property type="component" value="Unassembled WGS sequence"/>
</dbReference>
<feature type="repeat" description="ANK" evidence="3">
    <location>
        <begin position="71"/>
        <end position="103"/>
    </location>
</feature>
<dbReference type="GO" id="GO:0070531">
    <property type="term" value="C:BRCA1-A complex"/>
    <property type="evidence" value="ECO:0007669"/>
    <property type="project" value="TreeGrafter"/>
</dbReference>
<comment type="caution">
    <text evidence="5">The sequence shown here is derived from an EMBL/GenBank/DDBJ whole genome shotgun (WGS) entry which is preliminary data.</text>
</comment>
<evidence type="ECO:0000313" key="5">
    <source>
        <dbReference type="EMBL" id="VDI49311.1"/>
    </source>
</evidence>
<dbReference type="InterPro" id="IPR002110">
    <property type="entry name" value="Ankyrin_rpt"/>
</dbReference>
<keyword evidence="1" id="KW-0677">Repeat</keyword>
<dbReference type="OrthoDB" id="6139794at2759"/>
<dbReference type="Pfam" id="PF13637">
    <property type="entry name" value="Ank_4"/>
    <property type="match status" value="1"/>
</dbReference>
<dbReference type="InterPro" id="IPR027417">
    <property type="entry name" value="P-loop_NTPase"/>
</dbReference>
<dbReference type="InterPro" id="IPR036388">
    <property type="entry name" value="WH-like_DNA-bd_sf"/>
</dbReference>
<protein>
    <recommendedName>
        <fullName evidence="4">COR domain-containing protein</fullName>
    </recommendedName>
</protein>
<dbReference type="SMART" id="SM00248">
    <property type="entry name" value="ANK"/>
    <property type="match status" value="4"/>
</dbReference>
<proteinExistence type="predicted"/>
<evidence type="ECO:0000256" key="3">
    <source>
        <dbReference type="PROSITE-ProRule" id="PRU00023"/>
    </source>
</evidence>
<dbReference type="SUPFAM" id="SSF48403">
    <property type="entry name" value="Ankyrin repeat"/>
    <property type="match status" value="1"/>
</dbReference>
<keyword evidence="2 3" id="KW-0040">ANK repeat</keyword>
<evidence type="ECO:0000256" key="1">
    <source>
        <dbReference type="ARBA" id="ARBA00022737"/>
    </source>
</evidence>
<dbReference type="Gene3D" id="3.40.50.300">
    <property type="entry name" value="P-loop containing nucleotide triphosphate hydrolases"/>
    <property type="match status" value="1"/>
</dbReference>
<evidence type="ECO:0000313" key="6">
    <source>
        <dbReference type="Proteomes" id="UP000596742"/>
    </source>
</evidence>
<accession>A0A8B6FIE3</accession>
<name>A0A8B6FIE3_MYTGA</name>
<evidence type="ECO:0000256" key="2">
    <source>
        <dbReference type="ARBA" id="ARBA00023043"/>
    </source>
</evidence>
<dbReference type="Gene3D" id="1.25.40.20">
    <property type="entry name" value="Ankyrin repeat-containing domain"/>
    <property type="match status" value="1"/>
</dbReference>
<dbReference type="GO" id="GO:0085020">
    <property type="term" value="P:protein K6-linked ubiquitination"/>
    <property type="evidence" value="ECO:0007669"/>
    <property type="project" value="TreeGrafter"/>
</dbReference>
<dbReference type="Pfam" id="PF12796">
    <property type="entry name" value="Ank_2"/>
    <property type="match status" value="1"/>
</dbReference>
<reference evidence="5" key="1">
    <citation type="submission" date="2018-11" db="EMBL/GenBank/DDBJ databases">
        <authorList>
            <person name="Alioto T."/>
            <person name="Alioto T."/>
        </authorList>
    </citation>
    <scope>NUCLEOTIDE SEQUENCE</scope>
</reference>